<feature type="domain" description="PH" evidence="3">
    <location>
        <begin position="166"/>
        <end position="270"/>
    </location>
</feature>
<evidence type="ECO:0000256" key="1">
    <source>
        <dbReference type="SAM" id="Coils"/>
    </source>
</evidence>
<dbReference type="Gene3D" id="2.30.29.30">
    <property type="entry name" value="Pleckstrin-homology domain (PH domain)/Phosphotyrosine-binding domain (PTB)"/>
    <property type="match status" value="1"/>
</dbReference>
<evidence type="ECO:0000259" key="3">
    <source>
        <dbReference type="PROSITE" id="PS50003"/>
    </source>
</evidence>
<accession>A0A816JV71</accession>
<keyword evidence="1" id="KW-0175">Coiled coil</keyword>
<organism evidence="4">
    <name type="scientific">Brassica napus</name>
    <name type="common">Rape</name>
    <dbReference type="NCBI Taxonomy" id="3708"/>
    <lineage>
        <taxon>Eukaryota</taxon>
        <taxon>Viridiplantae</taxon>
        <taxon>Streptophyta</taxon>
        <taxon>Embryophyta</taxon>
        <taxon>Tracheophyta</taxon>
        <taxon>Spermatophyta</taxon>
        <taxon>Magnoliopsida</taxon>
        <taxon>eudicotyledons</taxon>
        <taxon>Gunneridae</taxon>
        <taxon>Pentapetalae</taxon>
        <taxon>rosids</taxon>
        <taxon>malvids</taxon>
        <taxon>Brassicales</taxon>
        <taxon>Brassicaceae</taxon>
        <taxon>Brassiceae</taxon>
        <taxon>Brassica</taxon>
    </lineage>
</organism>
<evidence type="ECO:0000256" key="2">
    <source>
        <dbReference type="SAM" id="MobiDB-lite"/>
    </source>
</evidence>
<gene>
    <name evidence="4" type="ORF">DARMORV10_C04P60020.1</name>
</gene>
<reference evidence="4" key="1">
    <citation type="submission" date="2021-01" db="EMBL/GenBank/DDBJ databases">
        <authorList>
            <consortium name="Genoscope - CEA"/>
            <person name="William W."/>
        </authorList>
    </citation>
    <scope>NUCLEOTIDE SEQUENCE</scope>
</reference>
<dbReference type="AlphaFoldDB" id="A0A816JV71"/>
<dbReference type="PANTHER" id="PTHR22902:SF49">
    <property type="entry name" value="OS03G0666200 PROTEIN"/>
    <property type="match status" value="1"/>
</dbReference>
<dbReference type="Pfam" id="PF00169">
    <property type="entry name" value="PH"/>
    <property type="match status" value="1"/>
</dbReference>
<dbReference type="SUPFAM" id="SSF50729">
    <property type="entry name" value="PH domain-like"/>
    <property type="match status" value="1"/>
</dbReference>
<dbReference type="InterPro" id="IPR001849">
    <property type="entry name" value="PH_domain"/>
</dbReference>
<feature type="region of interest" description="Disordered" evidence="2">
    <location>
        <begin position="602"/>
        <end position="636"/>
    </location>
</feature>
<dbReference type="EMBL" id="HG994368">
    <property type="protein sequence ID" value="CAF1864939.1"/>
    <property type="molecule type" value="Genomic_DNA"/>
</dbReference>
<dbReference type="PROSITE" id="PS50003">
    <property type="entry name" value="PH_DOMAIN"/>
    <property type="match status" value="1"/>
</dbReference>
<feature type="compositionally biased region" description="Basic and acidic residues" evidence="2">
    <location>
        <begin position="602"/>
        <end position="611"/>
    </location>
</feature>
<dbReference type="PANTHER" id="PTHR22902">
    <property type="entry name" value="SESQUIPEDALIAN"/>
    <property type="match status" value="1"/>
</dbReference>
<name>A0A816JV71_BRANA</name>
<dbReference type="CDD" id="cd00821">
    <property type="entry name" value="PH"/>
    <property type="match status" value="1"/>
</dbReference>
<feature type="coiled-coil region" evidence="1">
    <location>
        <begin position="405"/>
        <end position="439"/>
    </location>
</feature>
<dbReference type="InterPro" id="IPR045188">
    <property type="entry name" value="Boi1/Boi2-like"/>
</dbReference>
<feature type="region of interest" description="Disordered" evidence="2">
    <location>
        <begin position="526"/>
        <end position="547"/>
    </location>
</feature>
<proteinExistence type="predicted"/>
<protein>
    <submittedName>
        <fullName evidence="4">(rape) hypothetical protein</fullName>
    </submittedName>
</protein>
<dbReference type="InterPro" id="IPR011993">
    <property type="entry name" value="PH-like_dom_sf"/>
</dbReference>
<evidence type="ECO:0000313" key="4">
    <source>
        <dbReference type="EMBL" id="CAF1864939.1"/>
    </source>
</evidence>
<dbReference type="FunFam" id="2.30.29.30:FF:000234">
    <property type="entry name" value="Pleckstrin homology (PH) domain-containing protein"/>
    <property type="match status" value="1"/>
</dbReference>
<dbReference type="Proteomes" id="UP001295469">
    <property type="component" value="Chromosome C04"/>
</dbReference>
<dbReference type="SMART" id="SM00233">
    <property type="entry name" value="PH"/>
    <property type="match status" value="1"/>
</dbReference>
<sequence>MASFLDKAASTLNEAKESVTATVESVGASLTDAQKNVAASTETARTSLADAQETVAATTETVKTEAEAAPGKVSDVSTQARDVLGNYMSRGIEGAKTLIHGLEEKKTEVSTKLVGAFTNAVGGASSSTTVASRDLPISTDNQQRTVDATDNSLERIKRQLATGSGRNLLQGPLYKRSETLRKWNERWVILDPTTGKMEYKTRRNEPAIKGTILFDENSTITVSPVNFQGLPKYNGCCIYISTPQKKDYFLCAETPGAAKAWVTTLHATQLVLKAHKEAVDSLSGSGSSTLGTVATVVAAANSTALECSKEIQAAMQVSLRNALKITANKPIDGPLDDLTIMKETLRVKDEELQNLARELRSRDSMIKEIADKLSETAEAAVAAASAAHTMDEQRKIVCVELERLSKDSERQQEAAISKLKELEEKTSTLSREKDQLVKERDSALKEAHLWRSELGKARERVVILEGAVVRAEEKARVAEASGEAKAKEASQREAAAWAEKQELLAYVNMLQTQLQRQQLETEQVFEEKTESTNGETSLPMTKETEKDVDKACLSVSKTASMPGENAVHMSEDQVVNAQAPVGENEWNDIQATEAGVSDVREISAETERDSLDITVVTPESDVPRNDLPPESFHHQP</sequence>